<gene>
    <name evidence="1" type="ORF">SAMN05444354_103285</name>
</gene>
<evidence type="ECO:0000313" key="1">
    <source>
        <dbReference type="EMBL" id="SEL00296.1"/>
    </source>
</evidence>
<dbReference type="RefSeq" id="WP_075005879.1">
    <property type="nucleotide sequence ID" value="NZ_FOAP01000003.1"/>
</dbReference>
<evidence type="ECO:0000313" key="2">
    <source>
        <dbReference type="Proteomes" id="UP000182719"/>
    </source>
</evidence>
<reference evidence="2" key="1">
    <citation type="submission" date="2016-10" db="EMBL/GenBank/DDBJ databases">
        <authorList>
            <person name="Varghese N."/>
            <person name="Submissions S."/>
        </authorList>
    </citation>
    <scope>NUCLEOTIDE SEQUENCE [LARGE SCALE GENOMIC DNA]</scope>
    <source>
        <strain evidence="2">DSM 17044</strain>
    </source>
</reference>
<dbReference type="EMBL" id="FOAP01000003">
    <property type="protein sequence ID" value="SEL00296.1"/>
    <property type="molecule type" value="Genomic_DNA"/>
</dbReference>
<dbReference type="AlphaFoldDB" id="A0A1H7LN10"/>
<sequence>MRDPNDNKGGPPQGAFECFKYFINRVTELPQKVAQQQRRSFDAPNIEDQAHNEYMKLKPSIPSAQANAQHDVQLYAPPLSPVMFSFRSWLPKLQNQMIENKRRLGMDPRLGWYDIWVAHLIAARQAHAPTMPTGYLYYNSGVLFHSMFKYTMSKVDKDSDLAGRFISTLAHEFNNVNQHPKEAEVLRNGVGFAMAAFGGLLLCAVTKKVPFSFVQRVSSQVKVTPSTFSKAMGYSCKAVGTGSLAFGTGVLVEENILMKTQAYPTYTLEDWTEQQERRQKYEKQRMLRMQNPDPDFFDDTNLFIGWTPSAKQSSSEEDSSKV</sequence>
<organism evidence="1 2">
    <name type="scientific">Stigmatella aurantiaca</name>
    <dbReference type="NCBI Taxonomy" id="41"/>
    <lineage>
        <taxon>Bacteria</taxon>
        <taxon>Pseudomonadati</taxon>
        <taxon>Myxococcota</taxon>
        <taxon>Myxococcia</taxon>
        <taxon>Myxococcales</taxon>
        <taxon>Cystobacterineae</taxon>
        <taxon>Archangiaceae</taxon>
        <taxon>Stigmatella</taxon>
    </lineage>
</organism>
<keyword evidence="2" id="KW-1185">Reference proteome</keyword>
<dbReference type="Proteomes" id="UP000182719">
    <property type="component" value="Unassembled WGS sequence"/>
</dbReference>
<protein>
    <submittedName>
        <fullName evidence="1">Uncharacterized protein</fullName>
    </submittedName>
</protein>
<proteinExistence type="predicted"/>
<accession>A0A1H7LN10</accession>
<name>A0A1H7LN10_STIAU</name>